<evidence type="ECO:0000313" key="9">
    <source>
        <dbReference type="Proteomes" id="UP000002019"/>
    </source>
</evidence>
<dbReference type="Pfam" id="PF13440">
    <property type="entry name" value="Polysacc_synt_3"/>
    <property type="match status" value="1"/>
</dbReference>
<keyword evidence="3" id="KW-1003">Cell membrane</keyword>
<feature type="transmembrane region" description="Helical" evidence="7">
    <location>
        <begin position="42"/>
        <end position="64"/>
    </location>
</feature>
<accession>B0VFS3</accession>
<dbReference type="PANTHER" id="PTHR30250:SF10">
    <property type="entry name" value="LIPOPOLYSACCHARIDE BIOSYNTHESIS PROTEIN WZXC"/>
    <property type="match status" value="1"/>
</dbReference>
<gene>
    <name evidence="8" type="ordered locus">CLOAM1678</name>
</gene>
<feature type="transmembrane region" description="Helical" evidence="7">
    <location>
        <begin position="169"/>
        <end position="190"/>
    </location>
</feature>
<keyword evidence="9" id="KW-1185">Reference proteome</keyword>
<evidence type="ECO:0000256" key="2">
    <source>
        <dbReference type="ARBA" id="ARBA00007430"/>
    </source>
</evidence>
<feature type="transmembrane region" description="Helical" evidence="7">
    <location>
        <begin position="103"/>
        <end position="123"/>
    </location>
</feature>
<dbReference type="RefSeq" id="WP_015425372.1">
    <property type="nucleotide sequence ID" value="NC_020449.1"/>
</dbReference>
<dbReference type="STRING" id="459349.CLOAM1678"/>
<dbReference type="KEGG" id="caci:CLOAM1678"/>
<feature type="transmembrane region" description="Helical" evidence="7">
    <location>
        <begin position="211"/>
        <end position="233"/>
    </location>
</feature>
<protein>
    <recommendedName>
        <fullName evidence="10">Polysaccharide biosynthesis protein</fullName>
    </recommendedName>
</protein>
<comment type="similarity">
    <text evidence="2">Belongs to the polysaccharide synthase family.</text>
</comment>
<comment type="subcellular location">
    <subcellularLocation>
        <location evidence="1">Cell membrane</location>
        <topology evidence="1">Multi-pass membrane protein</topology>
    </subcellularLocation>
</comment>
<evidence type="ECO:0000256" key="1">
    <source>
        <dbReference type="ARBA" id="ARBA00004651"/>
    </source>
</evidence>
<dbReference type="Proteomes" id="UP000002019">
    <property type="component" value="Chromosome"/>
</dbReference>
<evidence type="ECO:0000256" key="4">
    <source>
        <dbReference type="ARBA" id="ARBA00022692"/>
    </source>
</evidence>
<dbReference type="GO" id="GO:0005886">
    <property type="term" value="C:plasma membrane"/>
    <property type="evidence" value="ECO:0007669"/>
    <property type="project" value="UniProtKB-SubCell"/>
</dbReference>
<evidence type="ECO:0000313" key="8">
    <source>
        <dbReference type="EMBL" id="CAO81514.1"/>
    </source>
</evidence>
<feature type="transmembrane region" description="Helical" evidence="7">
    <location>
        <begin position="18"/>
        <end position="36"/>
    </location>
</feature>
<feature type="transmembrane region" description="Helical" evidence="7">
    <location>
        <begin position="387"/>
        <end position="406"/>
    </location>
</feature>
<proteinExistence type="inferred from homology"/>
<dbReference type="eggNOG" id="COG2244">
    <property type="taxonomic scope" value="Bacteria"/>
</dbReference>
<evidence type="ECO:0000256" key="5">
    <source>
        <dbReference type="ARBA" id="ARBA00022989"/>
    </source>
</evidence>
<evidence type="ECO:0008006" key="10">
    <source>
        <dbReference type="Google" id="ProtNLM"/>
    </source>
</evidence>
<feature type="transmembrane region" description="Helical" evidence="7">
    <location>
        <begin position="76"/>
        <end position="97"/>
    </location>
</feature>
<evidence type="ECO:0000256" key="3">
    <source>
        <dbReference type="ARBA" id="ARBA00022475"/>
    </source>
</evidence>
<dbReference type="HOGENOM" id="CLU_574527_0_0_0"/>
<dbReference type="EMBL" id="CU466930">
    <property type="protein sequence ID" value="CAO81514.1"/>
    <property type="molecule type" value="Genomic_DNA"/>
</dbReference>
<evidence type="ECO:0000256" key="7">
    <source>
        <dbReference type="SAM" id="Phobius"/>
    </source>
</evidence>
<feature type="transmembrane region" description="Helical" evidence="7">
    <location>
        <begin position="253"/>
        <end position="277"/>
    </location>
</feature>
<name>B0VFS3_CLOAI</name>
<evidence type="ECO:0000256" key="6">
    <source>
        <dbReference type="ARBA" id="ARBA00023136"/>
    </source>
</evidence>
<keyword evidence="5 7" id="KW-1133">Transmembrane helix</keyword>
<dbReference type="InterPro" id="IPR050833">
    <property type="entry name" value="Poly_Biosynth_Transport"/>
</dbReference>
<organism evidence="8 9">
    <name type="scientific">Cloacimonas acidaminovorans (strain Evry)</name>
    <dbReference type="NCBI Taxonomy" id="459349"/>
    <lineage>
        <taxon>Bacteria</taxon>
        <taxon>Pseudomonadati</taxon>
        <taxon>Candidatus Cloacimonadota</taxon>
        <taxon>Candidatus Cloacimonadia</taxon>
        <taxon>Candidatus Cloacimonadales</taxon>
        <taxon>Candidatus Cloacimonadaceae</taxon>
        <taxon>Candidatus Cloacimonas</taxon>
    </lineage>
</organism>
<dbReference type="AlphaFoldDB" id="B0VFS3"/>
<feature type="transmembrane region" description="Helical" evidence="7">
    <location>
        <begin position="418"/>
        <end position="438"/>
    </location>
</feature>
<reference evidence="8 9" key="1">
    <citation type="journal article" date="2008" name="J. Bacteriol.">
        <title>'Candidatus Cloacamonas acidaminovorans': genome sequence reconstruction provides a first glimpse of a new bacterial division.</title>
        <authorList>
            <person name="Pelletier E."/>
            <person name="Kreimeyer A."/>
            <person name="Bocs S."/>
            <person name="Rouy Z."/>
            <person name="Gyapay G."/>
            <person name="Chouari R."/>
            <person name="Riviere D."/>
            <person name="Ganesan A."/>
            <person name="Daegelen P."/>
            <person name="Sghir A."/>
            <person name="Cohen G.N."/>
            <person name="Medigue C."/>
            <person name="Weissenbach J."/>
            <person name="Le Paslier D."/>
        </authorList>
    </citation>
    <scope>NUCLEOTIDE SEQUENCE [LARGE SCALE GENOMIC DNA]</scope>
    <source>
        <strain evidence="9">Evry</strain>
    </source>
</reference>
<keyword evidence="6 7" id="KW-0472">Membrane</keyword>
<feature type="transmembrane region" description="Helical" evidence="7">
    <location>
        <begin position="444"/>
        <end position="461"/>
    </location>
</feature>
<feature type="transmembrane region" description="Helical" evidence="7">
    <location>
        <begin position="298"/>
        <end position="319"/>
    </location>
</feature>
<sequence length="475" mass="53950">MHTKTVISGIRWTLSTTILRRAISLILFIFLAKWLTQTDFGIYRSFSAILALLTYVTHLGLDYLYLVSRQKERVNFLALLQTGLLVSAIITVLLAVFGKNIGAYYHSAELGKVLSYGGGLIFIESLRRIVRVYAQKKFQFKDLALAETINVIIYSVLCLALIYFWRYAWLFIVLFYIGNLAELVYLCVKLPRLPLSLLKRVFSFKWLKKTLALFSRNSNFLLMVNAIDLLQAYSINAPILFLGTLVEPALMGVYFFASQLIAIPVGMLNTSFAQVFFPVLAQSEKSASVVGIRHYTSLVLKIGIPALIVYALLLQYLVPVIWGDKWLAAMPLILYLVIYYGTSMLHNPISGIPFICRKPQWELLWNIITLGLRILVLYLGLQVSFAFAILLFCLVSAVMHFAFYYMSLALLKADLWQITIDILTYLPVLLVLALGCLYMGKFSIVFPLVVLIGYGIYLWIAERDTLKEVLSLIKK</sequence>
<keyword evidence="4 7" id="KW-0812">Transmembrane</keyword>
<dbReference type="PANTHER" id="PTHR30250">
    <property type="entry name" value="PST FAMILY PREDICTED COLANIC ACID TRANSPORTER"/>
    <property type="match status" value="1"/>
</dbReference>
<dbReference type="OrthoDB" id="9770347at2"/>
<feature type="transmembrane region" description="Helical" evidence="7">
    <location>
        <begin position="143"/>
        <end position="163"/>
    </location>
</feature>